<sequence>MSDHVTFELDGKTVTAEAGQSIWDVAKREGTLIPHLCHSDRIGFEADGNCRACMVEIEGERVLAASCIRQPTDGMKVRTATERAEKSRKMVMELLIADQPDRATSYDKDSHFWKMADQQHIAPSRFPSREMPAEDLSHPAMAVNLDACINCNLCVRACRDVQVNDVIGMAGRGAHSKIVFDFDDPMGNSTCVGCGECVQACPTGALLEKSVLGDHRIDREVNSVCPFCGVGCQLTFKIRDDKILFADGRNGPANEERLCIKGRFGFDYIHNPDRLTVPLIRKEGVAKADVANLDPANPYTHFREASWEEALDVAANGLKKVRDTKGGNALAGFGSAKGSNEEAYLFQKLVRTGFGTNNVDHCTRLCHASSVAALLETVGSGAVSAPFNEAENADVIMVIGSNPTVNHPVAATFFKNAAKKGAKLIIVDPRGQALSRHATYMLQEKPGTDVALLNSIMHVIVADGLTDETYIKEHTENFNALCAHLKDFSPEAMEAVTGIDPAIIREVAHVFAKAKAAIIFWGMGISQHVHGTDNSRCLISLSLMTGQVGRPGTGLHPLRGQNNVQGASDVALIPMFLPDYQSVEDPVIREKFEKFWGASLDPKKGLTVVEITEAIHKGEINAMYIMGENPAMSDPNVNHAREALSMLDHLVVQDLFLTETAAYADVVLPASAWPEKDGTVTNTNRQVQMGRAAVPMPGEARQDLWIIQEIARRLGLNWNYSHPKDVFAEMTQAMHSIRGISWDRLEAEDAVIYPCESPGDPGQPLIFTKDFPTANGLGKFVPASLISPDEIPDAEFPVVLTTGRLLEHWHTGSMTRRSQVLDAVEPEPIVHMPPVMIEELGAKAGDLVTVRSRRGEIDIRVRADGAVQNGMIFIPFCYAEAAVNLLTNDALDPFGKIAEVKFCAVNVERKSA</sequence>
<dbReference type="GO" id="GO:0015942">
    <property type="term" value="P:formate metabolic process"/>
    <property type="evidence" value="ECO:0007669"/>
    <property type="project" value="InterPro"/>
</dbReference>
<dbReference type="InterPro" id="IPR017896">
    <property type="entry name" value="4Fe4S_Fe-S-bd"/>
</dbReference>
<dbReference type="PROSITE" id="PS51085">
    <property type="entry name" value="2FE2S_FER_2"/>
    <property type="match status" value="1"/>
</dbReference>
<dbReference type="Gene3D" id="3.10.20.740">
    <property type="match status" value="1"/>
</dbReference>
<dbReference type="SUPFAM" id="SSF50692">
    <property type="entry name" value="ADC-like"/>
    <property type="match status" value="1"/>
</dbReference>
<dbReference type="PROSITE" id="PS51379">
    <property type="entry name" value="4FE4S_FER_2"/>
    <property type="match status" value="2"/>
</dbReference>
<evidence type="ECO:0000259" key="10">
    <source>
        <dbReference type="PROSITE" id="PS51669"/>
    </source>
</evidence>
<evidence type="ECO:0000259" key="8">
    <source>
        <dbReference type="PROSITE" id="PS51085"/>
    </source>
</evidence>
<dbReference type="GO" id="GO:0003954">
    <property type="term" value="F:NADH dehydrogenase activity"/>
    <property type="evidence" value="ECO:0007669"/>
    <property type="project" value="TreeGrafter"/>
</dbReference>
<keyword evidence="4" id="KW-0677">Repeat</keyword>
<dbReference type="InterPro" id="IPR009010">
    <property type="entry name" value="Asp_de-COase-like_dom_sf"/>
</dbReference>
<dbReference type="GO" id="GO:0051539">
    <property type="term" value="F:4 iron, 4 sulfur cluster binding"/>
    <property type="evidence" value="ECO:0007669"/>
    <property type="project" value="UniProtKB-KW"/>
</dbReference>
<dbReference type="Pfam" id="PF00384">
    <property type="entry name" value="Molybdopterin"/>
    <property type="match status" value="1"/>
</dbReference>
<evidence type="ECO:0000256" key="4">
    <source>
        <dbReference type="ARBA" id="ARBA00022737"/>
    </source>
</evidence>
<dbReference type="CDD" id="cd00207">
    <property type="entry name" value="fer2"/>
    <property type="match status" value="1"/>
</dbReference>
<protein>
    <submittedName>
        <fullName evidence="11">Formate dehydrogenase subunit alpha</fullName>
    </submittedName>
</protein>
<dbReference type="Pfam" id="PF01568">
    <property type="entry name" value="Molydop_binding"/>
    <property type="match status" value="1"/>
</dbReference>
<keyword evidence="12" id="KW-1185">Reference proteome</keyword>
<dbReference type="AlphaFoldDB" id="A0A845MGA0"/>
<dbReference type="CDD" id="cd02753">
    <property type="entry name" value="MopB_Formate-Dh-H"/>
    <property type="match status" value="1"/>
</dbReference>
<feature type="domain" description="4Fe-4S ferredoxin-type" evidence="9">
    <location>
        <begin position="183"/>
        <end position="211"/>
    </location>
</feature>
<dbReference type="InterPro" id="IPR036010">
    <property type="entry name" value="2Fe-2S_ferredoxin-like_sf"/>
</dbReference>
<dbReference type="RefSeq" id="WP_161339533.1">
    <property type="nucleotide sequence ID" value="NZ_JBHSDG010000003.1"/>
</dbReference>
<dbReference type="GO" id="GO:0022904">
    <property type="term" value="P:respiratory electron transport chain"/>
    <property type="evidence" value="ECO:0007669"/>
    <property type="project" value="TreeGrafter"/>
</dbReference>
<keyword evidence="7" id="KW-0411">Iron-sulfur</keyword>
<dbReference type="PROSITE" id="PS00490">
    <property type="entry name" value="MOLYBDOPTERIN_PROK_2"/>
    <property type="match status" value="1"/>
</dbReference>
<dbReference type="PANTHER" id="PTHR43105:SF14">
    <property type="entry name" value="FORMATE DEHYDROGENASE H"/>
    <property type="match status" value="1"/>
</dbReference>
<feature type="domain" description="2Fe-2S ferredoxin-type" evidence="8">
    <location>
        <begin position="3"/>
        <end position="83"/>
    </location>
</feature>
<keyword evidence="5" id="KW-0560">Oxidoreductase</keyword>
<dbReference type="SUPFAM" id="SSF54292">
    <property type="entry name" value="2Fe-2S ferredoxin-like"/>
    <property type="match status" value="1"/>
</dbReference>
<dbReference type="Gene3D" id="3.40.228.10">
    <property type="entry name" value="Dimethylsulfoxide Reductase, domain 2"/>
    <property type="match status" value="1"/>
</dbReference>
<dbReference type="Pfam" id="PF13510">
    <property type="entry name" value="Fer2_4"/>
    <property type="match status" value="1"/>
</dbReference>
<dbReference type="Proteomes" id="UP000445696">
    <property type="component" value="Unassembled WGS sequence"/>
</dbReference>
<proteinExistence type="inferred from homology"/>
<dbReference type="Pfam" id="PF12838">
    <property type="entry name" value="Fer4_7"/>
    <property type="match status" value="1"/>
</dbReference>
<dbReference type="InterPro" id="IPR006656">
    <property type="entry name" value="Mopterin_OxRdtase"/>
</dbReference>
<dbReference type="PROSITE" id="PS00198">
    <property type="entry name" value="4FE4S_FER_1"/>
    <property type="match status" value="1"/>
</dbReference>
<dbReference type="InterPro" id="IPR006478">
    <property type="entry name" value="Formate_DH_asu"/>
</dbReference>
<dbReference type="InterPro" id="IPR006655">
    <property type="entry name" value="Mopterin_OxRdtase_prok_CS"/>
</dbReference>
<dbReference type="GO" id="GO:1990204">
    <property type="term" value="C:oxidoreductase complex"/>
    <property type="evidence" value="ECO:0007669"/>
    <property type="project" value="UniProtKB-ARBA"/>
</dbReference>
<dbReference type="InterPro" id="IPR006963">
    <property type="entry name" value="Mopterin_OxRdtase_4Fe-4S_dom"/>
</dbReference>
<dbReference type="Gene3D" id="2.20.25.90">
    <property type="entry name" value="ADC-like domains"/>
    <property type="match status" value="1"/>
</dbReference>
<evidence type="ECO:0000313" key="12">
    <source>
        <dbReference type="Proteomes" id="UP000445696"/>
    </source>
</evidence>
<dbReference type="FunFam" id="3.30.70.20:FF:000035">
    <property type="entry name" value="Iron hydrogenase 1"/>
    <property type="match status" value="1"/>
</dbReference>
<evidence type="ECO:0000256" key="6">
    <source>
        <dbReference type="ARBA" id="ARBA00023004"/>
    </source>
</evidence>
<dbReference type="PROSITE" id="PS51669">
    <property type="entry name" value="4FE4S_MOW_BIS_MGD"/>
    <property type="match status" value="1"/>
</dbReference>
<dbReference type="InterPro" id="IPR041924">
    <property type="entry name" value="Formate_Dh-H_N"/>
</dbReference>
<dbReference type="CDD" id="cd02790">
    <property type="entry name" value="MopB_CT_Formate-Dh_H"/>
    <property type="match status" value="1"/>
</dbReference>
<dbReference type="OrthoDB" id="9816402at2"/>
<keyword evidence="6" id="KW-0408">Iron</keyword>
<dbReference type="InterPro" id="IPR017900">
    <property type="entry name" value="4Fe4S_Fe_S_CS"/>
</dbReference>
<evidence type="ECO:0000256" key="1">
    <source>
        <dbReference type="ARBA" id="ARBA00007023"/>
    </source>
</evidence>
<evidence type="ECO:0000256" key="2">
    <source>
        <dbReference type="ARBA" id="ARBA00022485"/>
    </source>
</evidence>
<organism evidence="11 12">
    <name type="scientific">Sneathiella chungangensis</name>
    <dbReference type="NCBI Taxonomy" id="1418234"/>
    <lineage>
        <taxon>Bacteria</taxon>
        <taxon>Pseudomonadati</taxon>
        <taxon>Pseudomonadota</taxon>
        <taxon>Alphaproteobacteria</taxon>
        <taxon>Sneathiellales</taxon>
        <taxon>Sneathiellaceae</taxon>
        <taxon>Sneathiella</taxon>
    </lineage>
</organism>
<evidence type="ECO:0000256" key="7">
    <source>
        <dbReference type="ARBA" id="ARBA00023014"/>
    </source>
</evidence>
<dbReference type="EMBL" id="WTVA01000014">
    <property type="protein sequence ID" value="MZR23053.1"/>
    <property type="molecule type" value="Genomic_DNA"/>
</dbReference>
<dbReference type="NCBIfam" id="TIGR01591">
    <property type="entry name" value="Fdh-alpha"/>
    <property type="match status" value="1"/>
</dbReference>
<comment type="caution">
    <text evidence="11">The sequence shown here is derived from an EMBL/GenBank/DDBJ whole genome shotgun (WGS) entry which is preliminary data.</text>
</comment>
<keyword evidence="2" id="KW-0004">4Fe-4S</keyword>
<dbReference type="SMART" id="SM00926">
    <property type="entry name" value="Molybdop_Fe4S4"/>
    <property type="match status" value="1"/>
</dbReference>
<evidence type="ECO:0000256" key="5">
    <source>
        <dbReference type="ARBA" id="ARBA00023002"/>
    </source>
</evidence>
<evidence type="ECO:0000313" key="11">
    <source>
        <dbReference type="EMBL" id="MZR23053.1"/>
    </source>
</evidence>
<dbReference type="SUPFAM" id="SSF54862">
    <property type="entry name" value="4Fe-4S ferredoxins"/>
    <property type="match status" value="1"/>
</dbReference>
<comment type="similarity">
    <text evidence="1">In the C-terminal section; belongs to the prokaryotic molybdopterin-containing oxidoreductase family.</text>
</comment>
<dbReference type="GO" id="GO:0016020">
    <property type="term" value="C:membrane"/>
    <property type="evidence" value="ECO:0007669"/>
    <property type="project" value="TreeGrafter"/>
</dbReference>
<evidence type="ECO:0000256" key="3">
    <source>
        <dbReference type="ARBA" id="ARBA00022723"/>
    </source>
</evidence>
<dbReference type="GO" id="GO:0046872">
    <property type="term" value="F:metal ion binding"/>
    <property type="evidence" value="ECO:0007669"/>
    <property type="project" value="UniProtKB-KW"/>
</dbReference>
<dbReference type="InterPro" id="IPR041925">
    <property type="entry name" value="CT_Formate-Dh_H"/>
</dbReference>
<evidence type="ECO:0000259" key="9">
    <source>
        <dbReference type="PROSITE" id="PS51379"/>
    </source>
</evidence>
<gene>
    <name evidence="11" type="ORF">GQF03_12015</name>
</gene>
<dbReference type="Gene3D" id="3.40.50.740">
    <property type="match status" value="1"/>
</dbReference>
<dbReference type="GO" id="GO:0043546">
    <property type="term" value="F:molybdopterin cofactor binding"/>
    <property type="evidence" value="ECO:0007669"/>
    <property type="project" value="InterPro"/>
</dbReference>
<keyword evidence="3" id="KW-0479">Metal-binding</keyword>
<dbReference type="PANTHER" id="PTHR43105">
    <property type="entry name" value="RESPIRATORY NITRATE REDUCTASE"/>
    <property type="match status" value="1"/>
</dbReference>
<dbReference type="InterPro" id="IPR001041">
    <property type="entry name" value="2Fe-2S_ferredoxin-type"/>
</dbReference>
<feature type="domain" description="4Fe-4S ferredoxin-type" evidence="9">
    <location>
        <begin position="139"/>
        <end position="169"/>
    </location>
</feature>
<name>A0A845MGA0_9PROT</name>
<dbReference type="PIRSF" id="PIRSF036643">
    <property type="entry name" value="FDH_alpha"/>
    <property type="match status" value="1"/>
</dbReference>
<dbReference type="Pfam" id="PF04879">
    <property type="entry name" value="Molybdop_Fe4S4"/>
    <property type="match status" value="1"/>
</dbReference>
<dbReference type="Gene3D" id="3.30.70.20">
    <property type="match status" value="1"/>
</dbReference>
<dbReference type="SUPFAM" id="SSF53706">
    <property type="entry name" value="Formate dehydrogenase/DMSO reductase, domains 1-3"/>
    <property type="match status" value="1"/>
</dbReference>
<dbReference type="InterPro" id="IPR050123">
    <property type="entry name" value="Prok_molybdopt-oxidoreductase"/>
</dbReference>
<dbReference type="Gene3D" id="2.40.40.20">
    <property type="match status" value="1"/>
</dbReference>
<dbReference type="InterPro" id="IPR006657">
    <property type="entry name" value="MoPterin_dinucl-bd_dom"/>
</dbReference>
<dbReference type="GO" id="GO:0008863">
    <property type="term" value="F:formate dehydrogenase (NAD+) activity"/>
    <property type="evidence" value="ECO:0007669"/>
    <property type="project" value="InterPro"/>
</dbReference>
<accession>A0A845MGA0</accession>
<feature type="domain" description="4Fe-4S Mo/W bis-MGD-type" evidence="10">
    <location>
        <begin position="218"/>
        <end position="273"/>
    </location>
</feature>
<reference evidence="11 12" key="1">
    <citation type="journal article" date="2014" name="Int. J. Syst. Evol. Microbiol.">
        <title>Sneathiella chungangensis sp. nov., isolated from a marine sand, and emended description of the genus Sneathiella.</title>
        <authorList>
            <person name="Siamphan C."/>
            <person name="Kim H."/>
            <person name="Lee J.S."/>
            <person name="Kim W."/>
        </authorList>
    </citation>
    <scope>NUCLEOTIDE SEQUENCE [LARGE SCALE GENOMIC DNA]</scope>
    <source>
        <strain evidence="11 12">KCTC 32476</strain>
    </source>
</reference>